<dbReference type="Pfam" id="PF24178">
    <property type="entry name" value="Subterisin"/>
    <property type="match status" value="1"/>
</dbReference>
<gene>
    <name evidence="1" type="ORF">GCM10011349_35770</name>
</gene>
<evidence type="ECO:0008006" key="3">
    <source>
        <dbReference type="Google" id="ProtNLM"/>
    </source>
</evidence>
<reference evidence="2" key="1">
    <citation type="journal article" date="2019" name="Int. J. Syst. Evol. Microbiol.">
        <title>The Global Catalogue of Microorganisms (GCM) 10K type strain sequencing project: providing services to taxonomists for standard genome sequencing and annotation.</title>
        <authorList>
            <consortium name="The Broad Institute Genomics Platform"/>
            <consortium name="The Broad Institute Genome Sequencing Center for Infectious Disease"/>
            <person name="Wu L."/>
            <person name="Ma J."/>
        </authorList>
    </citation>
    <scope>NUCLEOTIDE SEQUENCE [LARGE SCALE GENOMIC DNA]</scope>
    <source>
        <strain evidence="2">CGMCC 1.6784</strain>
    </source>
</reference>
<dbReference type="Proteomes" id="UP000605099">
    <property type="component" value="Unassembled WGS sequence"/>
</dbReference>
<accession>A0ABQ2JYA2</accession>
<dbReference type="NCBIfam" id="NF033522">
    <property type="entry name" value="lasso_benenodin"/>
    <property type="match status" value="1"/>
</dbReference>
<protein>
    <recommendedName>
        <fullName evidence="3">Benenodin family lasso peptide</fullName>
    </recommendedName>
</protein>
<sequence length="46" mass="4943">MTVIDEHRDDELIDLGAVSTETKGAVQGEADLEGQPRQIFGAISDD</sequence>
<comment type="caution">
    <text evidence="1">The sequence shown here is derived from an EMBL/GenBank/DDBJ whole genome shotgun (WGS) entry which is preliminary data.</text>
</comment>
<dbReference type="EMBL" id="BMLK01000019">
    <property type="protein sequence ID" value="GGN57321.1"/>
    <property type="molecule type" value="Genomic_DNA"/>
</dbReference>
<name>A0ABQ2JYA2_9SPHN</name>
<keyword evidence="2" id="KW-1185">Reference proteome</keyword>
<evidence type="ECO:0000313" key="2">
    <source>
        <dbReference type="Proteomes" id="UP000605099"/>
    </source>
</evidence>
<organism evidence="1 2">
    <name type="scientific">Novosphingobium indicum</name>
    <dbReference type="NCBI Taxonomy" id="462949"/>
    <lineage>
        <taxon>Bacteria</taxon>
        <taxon>Pseudomonadati</taxon>
        <taxon>Pseudomonadota</taxon>
        <taxon>Alphaproteobacteria</taxon>
        <taxon>Sphingomonadales</taxon>
        <taxon>Sphingomonadaceae</taxon>
        <taxon>Novosphingobium</taxon>
    </lineage>
</organism>
<dbReference type="InterPro" id="IPR049805">
    <property type="entry name" value="Lasso_benenodin"/>
</dbReference>
<evidence type="ECO:0000313" key="1">
    <source>
        <dbReference type="EMBL" id="GGN57321.1"/>
    </source>
</evidence>
<dbReference type="RefSeq" id="WP_188821806.1">
    <property type="nucleotide sequence ID" value="NZ_BMLK01000019.1"/>
</dbReference>
<proteinExistence type="predicted"/>